<evidence type="ECO:0000256" key="2">
    <source>
        <dbReference type="SAM" id="MobiDB-lite"/>
    </source>
</evidence>
<dbReference type="InterPro" id="IPR053162">
    <property type="entry name" value="DnaD"/>
</dbReference>
<dbReference type="PANTHER" id="PTHR37293">
    <property type="entry name" value="PHAGE REPLICATION PROTEIN-RELATED"/>
    <property type="match status" value="1"/>
</dbReference>
<evidence type="ECO:0000256" key="1">
    <source>
        <dbReference type="ARBA" id="ARBA00093462"/>
    </source>
</evidence>
<dbReference type="AlphaFoldDB" id="A0A9D2PTP1"/>
<feature type="domain" description="DnaB/C C-terminal" evidence="3">
    <location>
        <begin position="232"/>
        <end position="294"/>
    </location>
</feature>
<name>A0A9D2PTP1_9FIRM</name>
<sequence>MAVQFKDRWEIQATLVANEFIDTYMAQANGEYVKVYLYLLRHQREEVTVEAIASALDHTESDVKRALAYWKKKGILENSEAEREYESGAETGTEYSQNGAGLYGRETEYEELTKKEPSPVYSAGQVQRLSGDEEFSQLLYIAQKYLNKVFTPRDCQVFAYLYDTLKLSTELLEYLVEYCAQNGHFSLRYLEKVALNWHSRGIRTPDEARDFAESFNSDMFSVMKAFGLGDRRPAAKEQQLIERWFREYGFSRELVLMACDRTISAIHTPSFQYADRILSDWKEAGVRTRRDVELQDEKRRQEKRQKTPSGQENGLARETARRRTPNQFHNFKQRDTDYETLMLQQVKERVQGE</sequence>
<feature type="domain" description="DnaB/C C-terminal" evidence="3">
    <location>
        <begin position="141"/>
        <end position="210"/>
    </location>
</feature>
<gene>
    <name evidence="4" type="ORF">H9931_02290</name>
</gene>
<dbReference type="PANTHER" id="PTHR37293:SF5">
    <property type="entry name" value="DNA REPLICATION PROTEIN"/>
    <property type="match status" value="1"/>
</dbReference>
<dbReference type="InterPro" id="IPR034829">
    <property type="entry name" value="DnaD-like_sf"/>
</dbReference>
<dbReference type="SUPFAM" id="SSF158499">
    <property type="entry name" value="DnaD domain-like"/>
    <property type="match status" value="2"/>
</dbReference>
<comment type="caution">
    <text evidence="4">The sequence shown here is derived from an EMBL/GenBank/DDBJ whole genome shotgun (WGS) entry which is preliminary data.</text>
</comment>
<accession>A0A9D2PTP1</accession>
<dbReference type="InterPro" id="IPR006343">
    <property type="entry name" value="DnaB/C_C"/>
</dbReference>
<dbReference type="Pfam" id="PF07261">
    <property type="entry name" value="DnaB_2"/>
    <property type="match status" value="2"/>
</dbReference>
<organism evidence="4 5">
    <name type="scientific">Candidatus Enterocloster excrementigallinarum</name>
    <dbReference type="NCBI Taxonomy" id="2838558"/>
    <lineage>
        <taxon>Bacteria</taxon>
        <taxon>Bacillati</taxon>
        <taxon>Bacillota</taxon>
        <taxon>Clostridia</taxon>
        <taxon>Lachnospirales</taxon>
        <taxon>Lachnospiraceae</taxon>
        <taxon>Enterocloster</taxon>
    </lineage>
</organism>
<dbReference type="Gene3D" id="1.10.10.630">
    <property type="entry name" value="DnaD domain-like"/>
    <property type="match status" value="2"/>
</dbReference>
<protein>
    <submittedName>
        <fullName evidence="4">DnaD domain protein</fullName>
    </submittedName>
</protein>
<evidence type="ECO:0000313" key="4">
    <source>
        <dbReference type="EMBL" id="HJC65537.1"/>
    </source>
</evidence>
<feature type="compositionally biased region" description="Basic and acidic residues" evidence="2">
    <location>
        <begin position="289"/>
        <end position="300"/>
    </location>
</feature>
<dbReference type="Proteomes" id="UP000823863">
    <property type="component" value="Unassembled WGS sequence"/>
</dbReference>
<reference evidence="4" key="2">
    <citation type="submission" date="2021-04" db="EMBL/GenBank/DDBJ databases">
        <authorList>
            <person name="Gilroy R."/>
        </authorList>
    </citation>
    <scope>NUCLEOTIDE SEQUENCE</scope>
    <source>
        <strain evidence="4">CHK198-12963</strain>
    </source>
</reference>
<comment type="similarity">
    <text evidence="1">Belongs to the DnaB/DnaD family.</text>
</comment>
<dbReference type="PIRSF" id="PIRSF033722">
    <property type="entry name" value="DnaD_CA_C3587_prd"/>
    <property type="match status" value="1"/>
</dbReference>
<proteinExistence type="inferred from homology"/>
<feature type="region of interest" description="Disordered" evidence="2">
    <location>
        <begin position="289"/>
        <end position="336"/>
    </location>
</feature>
<evidence type="ECO:0000259" key="3">
    <source>
        <dbReference type="Pfam" id="PF07261"/>
    </source>
</evidence>
<evidence type="ECO:0000313" key="5">
    <source>
        <dbReference type="Proteomes" id="UP000823863"/>
    </source>
</evidence>
<reference evidence="4" key="1">
    <citation type="journal article" date="2021" name="PeerJ">
        <title>Extensive microbial diversity within the chicken gut microbiome revealed by metagenomics and culture.</title>
        <authorList>
            <person name="Gilroy R."/>
            <person name="Ravi A."/>
            <person name="Getino M."/>
            <person name="Pursley I."/>
            <person name="Horton D.L."/>
            <person name="Alikhan N.F."/>
            <person name="Baker D."/>
            <person name="Gharbi K."/>
            <person name="Hall N."/>
            <person name="Watson M."/>
            <person name="Adriaenssens E.M."/>
            <person name="Foster-Nyarko E."/>
            <person name="Jarju S."/>
            <person name="Secka A."/>
            <person name="Antonio M."/>
            <person name="Oren A."/>
            <person name="Chaudhuri R.R."/>
            <person name="La Ragione R."/>
            <person name="Hildebrand F."/>
            <person name="Pallen M.J."/>
        </authorList>
    </citation>
    <scope>NUCLEOTIDE SEQUENCE</scope>
    <source>
        <strain evidence="4">CHK198-12963</strain>
    </source>
</reference>
<dbReference type="NCBIfam" id="TIGR01446">
    <property type="entry name" value="DnaD_dom"/>
    <property type="match status" value="2"/>
</dbReference>
<dbReference type="InterPro" id="IPR017019">
    <property type="entry name" value="DNA_replication_prd_bac"/>
</dbReference>
<dbReference type="EMBL" id="DWWB01000007">
    <property type="protein sequence ID" value="HJC65537.1"/>
    <property type="molecule type" value="Genomic_DNA"/>
</dbReference>